<evidence type="ECO:0000313" key="1">
    <source>
        <dbReference type="EMBL" id="MPM70882.1"/>
    </source>
</evidence>
<protein>
    <submittedName>
        <fullName evidence="1">Uncharacterized protein</fullName>
    </submittedName>
</protein>
<accession>A0A645BZV0</accession>
<sequence length="44" mass="5028">MLDLVVVHDIVLIGDITNEFFDQVFHGDDARRAAVFITHDRQMG</sequence>
<proteinExistence type="predicted"/>
<name>A0A645BZV0_9ZZZZ</name>
<reference evidence="1" key="1">
    <citation type="submission" date="2019-08" db="EMBL/GenBank/DDBJ databases">
        <authorList>
            <person name="Kucharzyk K."/>
            <person name="Murdoch R.W."/>
            <person name="Higgins S."/>
            <person name="Loffler F."/>
        </authorList>
    </citation>
    <scope>NUCLEOTIDE SEQUENCE</scope>
</reference>
<organism evidence="1">
    <name type="scientific">bioreactor metagenome</name>
    <dbReference type="NCBI Taxonomy" id="1076179"/>
    <lineage>
        <taxon>unclassified sequences</taxon>
        <taxon>metagenomes</taxon>
        <taxon>ecological metagenomes</taxon>
    </lineage>
</organism>
<gene>
    <name evidence="1" type="ORF">SDC9_117843</name>
</gene>
<dbReference type="AlphaFoldDB" id="A0A645BZV0"/>
<dbReference type="EMBL" id="VSSQ01023758">
    <property type="protein sequence ID" value="MPM70882.1"/>
    <property type="molecule type" value="Genomic_DNA"/>
</dbReference>
<comment type="caution">
    <text evidence="1">The sequence shown here is derived from an EMBL/GenBank/DDBJ whole genome shotgun (WGS) entry which is preliminary data.</text>
</comment>